<dbReference type="SMART" id="SM01041">
    <property type="entry name" value="BRO1"/>
    <property type="match status" value="1"/>
</dbReference>
<dbReference type="Pfam" id="PF03097">
    <property type="entry name" value="BRO1"/>
    <property type="match status" value="1"/>
</dbReference>
<proteinExistence type="inferred from homology"/>
<reference evidence="3 4" key="1">
    <citation type="submission" date="2024-01" db="EMBL/GenBank/DDBJ databases">
        <authorList>
            <person name="Waweru B."/>
        </authorList>
    </citation>
    <scope>NUCLEOTIDE SEQUENCE [LARGE SCALE GENOMIC DNA]</scope>
</reference>
<dbReference type="Gene3D" id="1.25.40.280">
    <property type="entry name" value="alix/aip1 like domains"/>
    <property type="match status" value="1"/>
</dbReference>
<evidence type="ECO:0000313" key="4">
    <source>
        <dbReference type="Proteomes" id="UP001314170"/>
    </source>
</evidence>
<dbReference type="PROSITE" id="PS51180">
    <property type="entry name" value="BRO1"/>
    <property type="match status" value="1"/>
</dbReference>
<evidence type="ECO:0000259" key="2">
    <source>
        <dbReference type="PROSITE" id="PS51180"/>
    </source>
</evidence>
<feature type="domain" description="BRO1" evidence="2">
    <location>
        <begin position="110"/>
        <end position="363"/>
    </location>
</feature>
<dbReference type="AlphaFoldDB" id="A0AAV1R2A9"/>
<name>A0AAV1R2A9_9ROSI</name>
<accession>A0AAV1R2A9</accession>
<protein>
    <recommendedName>
        <fullName evidence="2">BRO1 domain-containing protein</fullName>
    </recommendedName>
</protein>
<dbReference type="InterPro" id="IPR038499">
    <property type="entry name" value="BRO1_sf"/>
</dbReference>
<dbReference type="EMBL" id="CAWUPB010000851">
    <property type="protein sequence ID" value="CAK7326529.1"/>
    <property type="molecule type" value="Genomic_DNA"/>
</dbReference>
<gene>
    <name evidence="3" type="ORF">DCAF_LOCUS4231</name>
</gene>
<keyword evidence="4" id="KW-1185">Reference proteome</keyword>
<comment type="caution">
    <text evidence="3">The sequence shown here is derived from an EMBL/GenBank/DDBJ whole genome shotgun (WGS) entry which is preliminary data.</text>
</comment>
<dbReference type="CDD" id="cd09247">
    <property type="entry name" value="BRO1_Alix_like_2"/>
    <property type="match status" value="1"/>
</dbReference>
<dbReference type="PANTHER" id="PTHR23032:SF20">
    <property type="entry name" value="ENDOSOMAL TARGETING BRO1-LIKE DOMAIN-CONTAINING PROTEIN"/>
    <property type="match status" value="1"/>
</dbReference>
<evidence type="ECO:0000313" key="3">
    <source>
        <dbReference type="EMBL" id="CAK7326529.1"/>
    </source>
</evidence>
<dbReference type="Proteomes" id="UP001314170">
    <property type="component" value="Unassembled WGS sequence"/>
</dbReference>
<organism evidence="3 4">
    <name type="scientific">Dovyalis caffra</name>
    <dbReference type="NCBI Taxonomy" id="77055"/>
    <lineage>
        <taxon>Eukaryota</taxon>
        <taxon>Viridiplantae</taxon>
        <taxon>Streptophyta</taxon>
        <taxon>Embryophyta</taxon>
        <taxon>Tracheophyta</taxon>
        <taxon>Spermatophyta</taxon>
        <taxon>Magnoliopsida</taxon>
        <taxon>eudicotyledons</taxon>
        <taxon>Gunneridae</taxon>
        <taxon>Pentapetalae</taxon>
        <taxon>rosids</taxon>
        <taxon>fabids</taxon>
        <taxon>Malpighiales</taxon>
        <taxon>Salicaceae</taxon>
        <taxon>Flacourtieae</taxon>
        <taxon>Dovyalis</taxon>
    </lineage>
</organism>
<sequence>MMLQYRDLVKLKTKKIVFEDVIAARDSATLEHLKELSSKRWVIEESINQTSFITEAIAREISGGLTSRCEQERLKLEQYLPLLENFISHADLISSNSQMVQWTSQLKIRWSSALSSSSFFDLRGPKFFQIDNLRFELVMILFLYGAALRERALEFLPMDLKQSAFIFREAAGVFHYLAHEVVPSLQSALPAEASSAVSAAMSFICLAEAQAVYIRRAEEKGNTGFGVLAKLHYGVVELLSEATGALHTVSGDGKSISSLFLEFISSCKALHELRSKKHLAEGLKNDGQVGGSVGVLRDALMSSKKKTPGEDSWKAVFKKEIESVVNTLRKFEHENEFAWHEKIPSGDELPSPQGTKIVEIVPYKPQKWERELAFKL</sequence>
<dbReference type="InterPro" id="IPR004328">
    <property type="entry name" value="BRO1_dom"/>
</dbReference>
<evidence type="ECO:0000256" key="1">
    <source>
        <dbReference type="ARBA" id="ARBA00008901"/>
    </source>
</evidence>
<dbReference type="PANTHER" id="PTHR23032">
    <property type="entry name" value="BRO1 DOMAIN-CONTAINING PROTEIN BROX"/>
    <property type="match status" value="1"/>
</dbReference>
<comment type="similarity">
    <text evidence="1">Belongs to the BROX family.</text>
</comment>
<dbReference type="InterPro" id="IPR038898">
    <property type="entry name" value="BROX"/>
</dbReference>